<dbReference type="Gene3D" id="3.40.50.300">
    <property type="entry name" value="P-loop containing nucleotide triphosphate hydrolases"/>
    <property type="match status" value="1"/>
</dbReference>
<accession>A0A963Z732</accession>
<keyword evidence="3" id="KW-1185">Reference proteome</keyword>
<reference evidence="2 3" key="1">
    <citation type="journal article" date="2021" name="Microorganisms">
        <title>Acidisoma silvae sp. nov. and Acidisomacellulosilytica sp. nov., Two Acidophilic Bacteria Isolated from Decaying Wood, Hydrolyzing Cellulose and Producing Poly-3-hydroxybutyrate.</title>
        <authorList>
            <person name="Mieszkin S."/>
            <person name="Pouder E."/>
            <person name="Uroz S."/>
            <person name="Simon-Colin C."/>
            <person name="Alain K."/>
        </authorList>
    </citation>
    <scope>NUCLEOTIDE SEQUENCE [LARGE SCALE GENOMIC DNA]</scope>
    <source>
        <strain evidence="2 3">HW T5.17</strain>
    </source>
</reference>
<dbReference type="Proteomes" id="UP000721844">
    <property type="component" value="Unassembled WGS sequence"/>
</dbReference>
<dbReference type="RefSeq" id="WP_227310774.1">
    <property type="nucleotide sequence ID" value="NZ_JAESVA010000021.1"/>
</dbReference>
<dbReference type="InterPro" id="IPR027417">
    <property type="entry name" value="P-loop_NTPase"/>
</dbReference>
<evidence type="ECO:0000313" key="2">
    <source>
        <dbReference type="EMBL" id="MCB8884032.1"/>
    </source>
</evidence>
<dbReference type="InterPro" id="IPR050678">
    <property type="entry name" value="DNA_Partitioning_ATPase"/>
</dbReference>
<dbReference type="Pfam" id="PF01656">
    <property type="entry name" value="CbiA"/>
    <property type="match status" value="1"/>
</dbReference>
<organism evidence="2 3">
    <name type="scientific">Acidisoma cellulosilyticum</name>
    <dbReference type="NCBI Taxonomy" id="2802395"/>
    <lineage>
        <taxon>Bacteria</taxon>
        <taxon>Pseudomonadati</taxon>
        <taxon>Pseudomonadota</taxon>
        <taxon>Alphaproteobacteria</taxon>
        <taxon>Acetobacterales</taxon>
        <taxon>Acidocellaceae</taxon>
        <taxon>Acidisoma</taxon>
    </lineage>
</organism>
<protein>
    <submittedName>
        <fullName evidence="2">ParA family protein</fullName>
    </submittedName>
</protein>
<proteinExistence type="predicted"/>
<dbReference type="InterPro" id="IPR002586">
    <property type="entry name" value="CobQ/CobB/MinD/ParA_Nub-bd_dom"/>
</dbReference>
<sequence>MKVLGLLSRKGGVGKTSLAIHLSVLAQEGGKRVLLIDLDPQGSAAAWWQAREASVPQLEATTPDKLSALLDAARANGIDLAIIDTRPSAEADAVQVAALSDYLLIPTRPAIMDLRAILSTLDIVKGGRHRASIVLNACLAPRGVGEASSTSEARLALKAFGVPVAPVSIGQRAGLSHALLGGLGITEADPSSKATKEIRALWRYVEKELSK</sequence>
<dbReference type="PANTHER" id="PTHR13696">
    <property type="entry name" value="P-LOOP CONTAINING NUCLEOSIDE TRIPHOSPHATE HYDROLASE"/>
    <property type="match status" value="1"/>
</dbReference>
<dbReference type="SUPFAM" id="SSF52540">
    <property type="entry name" value="P-loop containing nucleoside triphosphate hydrolases"/>
    <property type="match status" value="1"/>
</dbReference>
<dbReference type="AlphaFoldDB" id="A0A963Z732"/>
<gene>
    <name evidence="2" type="ORF">ACELLULO517_27605</name>
</gene>
<dbReference type="CDD" id="cd02042">
    <property type="entry name" value="ParAB_family"/>
    <property type="match status" value="1"/>
</dbReference>
<dbReference type="PIRSF" id="PIRSF009320">
    <property type="entry name" value="Nuc_binding_HP_1000"/>
    <property type="match status" value="1"/>
</dbReference>
<evidence type="ECO:0000313" key="3">
    <source>
        <dbReference type="Proteomes" id="UP000721844"/>
    </source>
</evidence>
<comment type="caution">
    <text evidence="2">The sequence shown here is derived from an EMBL/GenBank/DDBJ whole genome shotgun (WGS) entry which is preliminary data.</text>
</comment>
<dbReference type="PANTHER" id="PTHR13696:SF96">
    <property type="entry name" value="COBQ_COBB_MIND_PARA NUCLEOTIDE BINDING DOMAIN-CONTAINING PROTEIN"/>
    <property type="match status" value="1"/>
</dbReference>
<feature type="domain" description="CobQ/CobB/MinD/ParA nucleotide binding" evidence="1">
    <location>
        <begin position="7"/>
        <end position="136"/>
    </location>
</feature>
<evidence type="ECO:0000259" key="1">
    <source>
        <dbReference type="Pfam" id="PF01656"/>
    </source>
</evidence>
<name>A0A963Z732_9PROT</name>
<dbReference type="EMBL" id="JAESVA010000021">
    <property type="protein sequence ID" value="MCB8884032.1"/>
    <property type="molecule type" value="Genomic_DNA"/>
</dbReference>